<keyword evidence="3" id="KW-1185">Reference proteome</keyword>
<dbReference type="Gene3D" id="1.25.40.10">
    <property type="entry name" value="Tetratricopeptide repeat domain"/>
    <property type="match status" value="2"/>
</dbReference>
<dbReference type="EMBL" id="JAVREM010000001">
    <property type="protein sequence ID" value="MDT0316882.1"/>
    <property type="molecule type" value="Genomic_DNA"/>
</dbReference>
<comment type="caution">
    <text evidence="2">The sequence shown here is derived from an EMBL/GenBank/DDBJ whole genome shotgun (WGS) entry which is preliminary data.</text>
</comment>
<name>A0ABU2LH19_9ACTN</name>
<feature type="domain" description="AAA+ ATPase" evidence="1">
    <location>
        <begin position="34"/>
        <end position="189"/>
    </location>
</feature>
<evidence type="ECO:0000259" key="1">
    <source>
        <dbReference type="SMART" id="SM00382"/>
    </source>
</evidence>
<evidence type="ECO:0000313" key="2">
    <source>
        <dbReference type="EMBL" id="MDT0316882.1"/>
    </source>
</evidence>
<dbReference type="InterPro" id="IPR011990">
    <property type="entry name" value="TPR-like_helical_dom_sf"/>
</dbReference>
<dbReference type="SUPFAM" id="SSF48452">
    <property type="entry name" value="TPR-like"/>
    <property type="match status" value="1"/>
</dbReference>
<dbReference type="InterPro" id="IPR003593">
    <property type="entry name" value="AAA+_ATPase"/>
</dbReference>
<dbReference type="Gene3D" id="3.40.50.300">
    <property type="entry name" value="P-loop containing nucleotide triphosphate hydrolases"/>
    <property type="match status" value="1"/>
</dbReference>
<evidence type="ECO:0000313" key="3">
    <source>
        <dbReference type="Proteomes" id="UP001183420"/>
    </source>
</evidence>
<dbReference type="SUPFAM" id="SSF52540">
    <property type="entry name" value="P-loop containing nucleoside triphosphate hydrolases"/>
    <property type="match status" value="1"/>
</dbReference>
<dbReference type="Proteomes" id="UP001183420">
    <property type="component" value="Unassembled WGS sequence"/>
</dbReference>
<dbReference type="SMART" id="SM00382">
    <property type="entry name" value="AAA"/>
    <property type="match status" value="1"/>
</dbReference>
<dbReference type="PRINTS" id="PR00364">
    <property type="entry name" value="DISEASERSIST"/>
</dbReference>
<dbReference type="RefSeq" id="WP_311594613.1">
    <property type="nucleotide sequence ID" value="NZ_JAVREM010000001.1"/>
</dbReference>
<dbReference type="PANTHER" id="PTHR47691">
    <property type="entry name" value="REGULATOR-RELATED"/>
    <property type="match status" value="1"/>
</dbReference>
<dbReference type="PANTHER" id="PTHR47691:SF3">
    <property type="entry name" value="HTH-TYPE TRANSCRIPTIONAL REGULATOR RV0890C-RELATED"/>
    <property type="match status" value="1"/>
</dbReference>
<organism evidence="2 3">
    <name type="scientific">Streptomyces millisiae</name>
    <dbReference type="NCBI Taxonomy" id="3075542"/>
    <lineage>
        <taxon>Bacteria</taxon>
        <taxon>Bacillati</taxon>
        <taxon>Actinomycetota</taxon>
        <taxon>Actinomycetes</taxon>
        <taxon>Kitasatosporales</taxon>
        <taxon>Streptomycetaceae</taxon>
        <taxon>Streptomyces</taxon>
    </lineage>
</organism>
<accession>A0ABU2LH19</accession>
<dbReference type="InterPro" id="IPR027417">
    <property type="entry name" value="P-loop_NTPase"/>
</dbReference>
<proteinExistence type="predicted"/>
<protein>
    <recommendedName>
        <fullName evidence="1">AAA+ ATPase domain-containing protein</fullName>
    </recommendedName>
</protein>
<reference evidence="3" key="1">
    <citation type="submission" date="2023-07" db="EMBL/GenBank/DDBJ databases">
        <title>30 novel species of actinomycetes from the DSMZ collection.</title>
        <authorList>
            <person name="Nouioui I."/>
        </authorList>
    </citation>
    <scope>NUCLEOTIDE SEQUENCE [LARGE SCALE GENOMIC DNA]</scope>
    <source>
        <strain evidence="3">DSM 44918</strain>
    </source>
</reference>
<sequence length="656" mass="71605">MTYQIPPETVDFIDRDEERARALRAVAEWDEPSRPLWIALSGLGGVGKTELGLHLARRLRDRFADGVLYLDLDELRRDGVVDVLDVLGDLLGPLSDGSDWLNLSLGARRRQYWRLTEGKRLLVFVDNVRYGSEVQPLLPASGGSTVIVASQGPLYDLPDGGGVELRLGPLDDAHALRLLRSVVDDPRLDAEPEAVARLLRLCSGLPVALHVAARLVRKHRRRPLARLLTTFTAELEERGLPMVDQVWDAAYRDLGPEAALLYRFLGAAPDAPLSPAAAAALLGRGAEAAEDAIEELETAGLLEPRGDHKRVPGPLRAHARRRARHDADEDQLAQARRRIVRWYLRQAQRADLIAAGSRLTLGEPVPALPDAPDVDFGPGDAAKTRALRWLEEERHALYAGVRLAHEHGLDAEAWALCEPLWTHFLDHKRYVDTVDAFRTGVAAAQRAGHVPALIRMRCQLARALWERGDVSEAGEEMTRAGTATAALGDSAPERKLAASVREFTGSLRSVGGDWAGAAEEFEAARQVHLAIGNRYGAALQTYRLGEALAELGELDRAAELLATAHEAMAGELGRPRMAARTGFALAGVLRRRGRLDAARVLYEESLAAARARGSSYDEARVLDTLGALAEEAGEEEAAAEHRELAHAIRRRNGVDG</sequence>
<gene>
    <name evidence="2" type="ORF">RNC47_00865</name>
</gene>